<dbReference type="InterPro" id="IPR038765">
    <property type="entry name" value="Papain-like_cys_pep_sf"/>
</dbReference>
<feature type="compositionally biased region" description="Basic and acidic residues" evidence="1">
    <location>
        <begin position="177"/>
        <end position="186"/>
    </location>
</feature>
<dbReference type="OrthoDB" id="1731907at2759"/>
<evidence type="ECO:0000259" key="2">
    <source>
        <dbReference type="Pfam" id="PF26133"/>
    </source>
</evidence>
<dbReference type="Gene3D" id="3.40.395.10">
    <property type="entry name" value="Adenoviral Proteinase, Chain A"/>
    <property type="match status" value="1"/>
</dbReference>
<evidence type="ECO:0000313" key="4">
    <source>
        <dbReference type="Proteomes" id="UP000245207"/>
    </source>
</evidence>
<dbReference type="EMBL" id="PKPP01000176">
    <property type="protein sequence ID" value="PWA96447.1"/>
    <property type="molecule type" value="Genomic_DNA"/>
</dbReference>
<feature type="region of interest" description="Disordered" evidence="1">
    <location>
        <begin position="177"/>
        <end position="201"/>
    </location>
</feature>
<feature type="domain" description="DUF8039" evidence="2">
    <location>
        <begin position="283"/>
        <end position="370"/>
    </location>
</feature>
<name>A0A2U1QEQ6_ARTAN</name>
<dbReference type="Proteomes" id="UP000245207">
    <property type="component" value="Unassembled WGS sequence"/>
</dbReference>
<dbReference type="InterPro" id="IPR058352">
    <property type="entry name" value="DUF8039"/>
</dbReference>
<dbReference type="PANTHER" id="PTHR33018:SF37">
    <property type="entry name" value="TRANSPOSASE TNP1_EN_SPM-LIKE DOMAIN-CONTAINING PROTEIN"/>
    <property type="match status" value="1"/>
</dbReference>
<protein>
    <recommendedName>
        <fullName evidence="2">DUF8039 domain-containing protein</fullName>
    </recommendedName>
</protein>
<dbReference type="Pfam" id="PF26133">
    <property type="entry name" value="DUF8039"/>
    <property type="match status" value="1"/>
</dbReference>
<reference evidence="3 4" key="1">
    <citation type="journal article" date="2018" name="Mol. Plant">
        <title>The genome of Artemisia annua provides insight into the evolution of Asteraceae family and artemisinin biosynthesis.</title>
        <authorList>
            <person name="Shen Q."/>
            <person name="Zhang L."/>
            <person name="Liao Z."/>
            <person name="Wang S."/>
            <person name="Yan T."/>
            <person name="Shi P."/>
            <person name="Liu M."/>
            <person name="Fu X."/>
            <person name="Pan Q."/>
            <person name="Wang Y."/>
            <person name="Lv Z."/>
            <person name="Lu X."/>
            <person name="Zhang F."/>
            <person name="Jiang W."/>
            <person name="Ma Y."/>
            <person name="Chen M."/>
            <person name="Hao X."/>
            <person name="Li L."/>
            <person name="Tang Y."/>
            <person name="Lv G."/>
            <person name="Zhou Y."/>
            <person name="Sun X."/>
            <person name="Brodelius P.E."/>
            <person name="Rose J.K.C."/>
            <person name="Tang K."/>
        </authorList>
    </citation>
    <scope>NUCLEOTIDE SEQUENCE [LARGE SCALE GENOMIC DNA]</scope>
    <source>
        <strain evidence="4">cv. Huhao1</strain>
        <tissue evidence="3">Leaf</tissue>
    </source>
</reference>
<dbReference type="PANTHER" id="PTHR33018">
    <property type="entry name" value="OS10G0338966 PROTEIN-RELATED"/>
    <property type="match status" value="1"/>
</dbReference>
<keyword evidence="4" id="KW-1185">Reference proteome</keyword>
<proteinExistence type="predicted"/>
<evidence type="ECO:0000313" key="3">
    <source>
        <dbReference type="EMBL" id="PWA96447.1"/>
    </source>
</evidence>
<dbReference type="AlphaFoldDB" id="A0A2U1QEQ6"/>
<sequence length="656" mass="74883">MERPRKERGINKVEDLLVGESVRFNKLGVAVGKNRHIFAKYCGNAVRRRISILYRKWDKIDHKEKEMLWLDIKGKMRLEDDDKIQGVTLKSCGSKWRAFKNTLRASYMVMNIRPRSKYTFLEPQVWKEICRIEHYNEEKLRKREEARARARKQTNRPRVGAKGFAAFEEQWEEERNDPNRATDLHKIPGHGSSFCLGRRRPDKDGNLVPTPETAELAKKLVEASEQLSQGTIESQHGVDPLIIVYGPEHGGRTRGDKVLEALRKEPGLGMGSVGSTTSNIKADCIKEPTICALFSPESILTGEKILCAHATLYPVGDGLIHGKRLRKGHMRVSVSKVLRLEELELPVPDEDIPNLGGTVGAFIQWPIGAIARFSVLLVYTFSILLYISGLPNTPTTRATAKSTLPTNVQGPSTATKSTLTKNVQGPSTECAALVTLPTITQASKKRKKTLKEPVKLSKAEKEKADIRKRLHSLKEDIDERSEAVKKGYYRWMAHEDCAMPQMVYFKKEIFRDVDDFTLPINPIDIIELLTAEKLGTNILTLFLSGHHVLLIICPKHGRGFILDSYKWEKKRTKEDYYLVKQVERVVGHLSWELPVVNLQEDTWECGFYVMKWVLDFVLKYQHDDFPNILPWGEERSLSISEIDAVVNAWFSLWRDF</sequence>
<feature type="region of interest" description="Disordered" evidence="1">
    <location>
        <begin position="398"/>
        <end position="421"/>
    </location>
</feature>
<gene>
    <name evidence="3" type="ORF">CTI12_AA039260</name>
</gene>
<accession>A0A2U1QEQ6</accession>
<organism evidence="3 4">
    <name type="scientific">Artemisia annua</name>
    <name type="common">Sweet wormwood</name>
    <dbReference type="NCBI Taxonomy" id="35608"/>
    <lineage>
        <taxon>Eukaryota</taxon>
        <taxon>Viridiplantae</taxon>
        <taxon>Streptophyta</taxon>
        <taxon>Embryophyta</taxon>
        <taxon>Tracheophyta</taxon>
        <taxon>Spermatophyta</taxon>
        <taxon>Magnoliopsida</taxon>
        <taxon>eudicotyledons</taxon>
        <taxon>Gunneridae</taxon>
        <taxon>Pentapetalae</taxon>
        <taxon>asterids</taxon>
        <taxon>campanulids</taxon>
        <taxon>Asterales</taxon>
        <taxon>Asteraceae</taxon>
        <taxon>Asteroideae</taxon>
        <taxon>Anthemideae</taxon>
        <taxon>Artemisiinae</taxon>
        <taxon>Artemisia</taxon>
    </lineage>
</organism>
<comment type="caution">
    <text evidence="3">The sequence shown here is derived from an EMBL/GenBank/DDBJ whole genome shotgun (WGS) entry which is preliminary data.</text>
</comment>
<dbReference type="SUPFAM" id="SSF54001">
    <property type="entry name" value="Cysteine proteinases"/>
    <property type="match status" value="1"/>
</dbReference>
<evidence type="ECO:0000256" key="1">
    <source>
        <dbReference type="SAM" id="MobiDB-lite"/>
    </source>
</evidence>